<keyword evidence="5" id="KW-1185">Reference proteome</keyword>
<comment type="caution">
    <text evidence="4">The sequence shown here is derived from an EMBL/GenBank/DDBJ whole genome shotgun (WGS) entry which is preliminary data.</text>
</comment>
<keyword evidence="4" id="KW-0238">DNA-binding</keyword>
<organism evidence="4 5">
    <name type="scientific">Phenylobacterium haematophilum</name>
    <dbReference type="NCBI Taxonomy" id="98513"/>
    <lineage>
        <taxon>Bacteria</taxon>
        <taxon>Pseudomonadati</taxon>
        <taxon>Pseudomonadota</taxon>
        <taxon>Alphaproteobacteria</taxon>
        <taxon>Caulobacterales</taxon>
        <taxon>Caulobacteraceae</taxon>
        <taxon>Phenylobacterium</taxon>
    </lineage>
</organism>
<dbReference type="PROSITE" id="PS50110">
    <property type="entry name" value="RESPONSE_REGULATORY"/>
    <property type="match status" value="1"/>
</dbReference>
<proteinExistence type="predicted"/>
<dbReference type="GO" id="GO:0003677">
    <property type="term" value="F:DNA binding"/>
    <property type="evidence" value="ECO:0007669"/>
    <property type="project" value="UniProtKB-KW"/>
</dbReference>
<evidence type="ECO:0000313" key="5">
    <source>
        <dbReference type="Proteomes" id="UP000530564"/>
    </source>
</evidence>
<dbReference type="SMART" id="SM00448">
    <property type="entry name" value="REC"/>
    <property type="match status" value="1"/>
</dbReference>
<evidence type="ECO:0000313" key="4">
    <source>
        <dbReference type="EMBL" id="MBB3892031.1"/>
    </source>
</evidence>
<evidence type="ECO:0000259" key="3">
    <source>
        <dbReference type="PROSITE" id="PS50930"/>
    </source>
</evidence>
<sequence>MRLLLVDDEPAALERLSALLTQVSDVEVVGQARNGREAAEAVEALKPDLVLLDIQMPERSGLDVAAGLPLEERPEIVFVTAFELYAADAFEVEAADYLLKPVRFDRLRQAIERARRRRALRAAAARAEEAAASPADEDPDGFWVQVRTGYVRVPLGEIDWIEAAKDYVLLHTATRSHIHRATMTALERKMPPAEMIRVHRSAFVRPAKVKEVKRLGKGLISLVLEDGVNVAVGPSYVNAVTERLALYQD</sequence>
<dbReference type="PROSITE" id="PS50930">
    <property type="entry name" value="HTH_LYTTR"/>
    <property type="match status" value="1"/>
</dbReference>
<evidence type="ECO:0000259" key="2">
    <source>
        <dbReference type="PROSITE" id="PS50110"/>
    </source>
</evidence>
<reference evidence="4 5" key="1">
    <citation type="submission" date="2020-08" db="EMBL/GenBank/DDBJ databases">
        <title>Genomic Encyclopedia of Type Strains, Phase IV (KMG-IV): sequencing the most valuable type-strain genomes for metagenomic binning, comparative biology and taxonomic classification.</title>
        <authorList>
            <person name="Goeker M."/>
        </authorList>
    </citation>
    <scope>NUCLEOTIDE SEQUENCE [LARGE SCALE GENOMIC DNA]</scope>
    <source>
        <strain evidence="4 5">DSM 21793</strain>
    </source>
</reference>
<dbReference type="Gene3D" id="3.40.50.2300">
    <property type="match status" value="1"/>
</dbReference>
<dbReference type="InterPro" id="IPR011006">
    <property type="entry name" value="CheY-like_superfamily"/>
</dbReference>
<dbReference type="InterPro" id="IPR007492">
    <property type="entry name" value="LytTR_DNA-bd_dom"/>
</dbReference>
<feature type="domain" description="HTH LytTR-type" evidence="3">
    <location>
        <begin position="142"/>
        <end position="246"/>
    </location>
</feature>
<dbReference type="PANTHER" id="PTHR37299">
    <property type="entry name" value="TRANSCRIPTIONAL REGULATOR-RELATED"/>
    <property type="match status" value="1"/>
</dbReference>
<feature type="domain" description="Response regulatory" evidence="2">
    <location>
        <begin position="2"/>
        <end position="115"/>
    </location>
</feature>
<dbReference type="EMBL" id="JACIDK010000003">
    <property type="protein sequence ID" value="MBB3892031.1"/>
    <property type="molecule type" value="Genomic_DNA"/>
</dbReference>
<accession>A0A840A3G4</accession>
<evidence type="ECO:0000256" key="1">
    <source>
        <dbReference type="PROSITE-ProRule" id="PRU00169"/>
    </source>
</evidence>
<dbReference type="InterPro" id="IPR046947">
    <property type="entry name" value="LytR-like"/>
</dbReference>
<feature type="modified residue" description="4-aspartylphosphate" evidence="1">
    <location>
        <position position="53"/>
    </location>
</feature>
<dbReference type="Proteomes" id="UP000530564">
    <property type="component" value="Unassembled WGS sequence"/>
</dbReference>
<dbReference type="InterPro" id="IPR001789">
    <property type="entry name" value="Sig_transdc_resp-reg_receiver"/>
</dbReference>
<dbReference type="Gene3D" id="2.40.50.1020">
    <property type="entry name" value="LytTr DNA-binding domain"/>
    <property type="match status" value="1"/>
</dbReference>
<dbReference type="SUPFAM" id="SSF52172">
    <property type="entry name" value="CheY-like"/>
    <property type="match status" value="1"/>
</dbReference>
<dbReference type="Pfam" id="PF00072">
    <property type="entry name" value="Response_reg"/>
    <property type="match status" value="1"/>
</dbReference>
<dbReference type="RefSeq" id="WP_183773638.1">
    <property type="nucleotide sequence ID" value="NZ_JACIDK010000003.1"/>
</dbReference>
<name>A0A840A3G4_9CAUL</name>
<dbReference type="AlphaFoldDB" id="A0A840A3G4"/>
<dbReference type="GO" id="GO:0000156">
    <property type="term" value="F:phosphorelay response regulator activity"/>
    <property type="evidence" value="ECO:0007669"/>
    <property type="project" value="InterPro"/>
</dbReference>
<dbReference type="SMART" id="SM00850">
    <property type="entry name" value="LytTR"/>
    <property type="match status" value="1"/>
</dbReference>
<keyword evidence="1" id="KW-0597">Phosphoprotein</keyword>
<dbReference type="PANTHER" id="PTHR37299:SF1">
    <property type="entry name" value="STAGE 0 SPORULATION PROTEIN A HOMOLOG"/>
    <property type="match status" value="1"/>
</dbReference>
<dbReference type="Pfam" id="PF04397">
    <property type="entry name" value="LytTR"/>
    <property type="match status" value="1"/>
</dbReference>
<gene>
    <name evidence="4" type="ORF">GGQ61_002759</name>
</gene>
<protein>
    <submittedName>
        <fullName evidence="4">DNA-binding LytR/AlgR family response regulator</fullName>
    </submittedName>
</protein>